<dbReference type="RefSeq" id="WP_305202295.1">
    <property type="nucleotide sequence ID" value="NZ_JAUUIA010000335.1"/>
</dbReference>
<comment type="caution">
    <text evidence="1">The sequence shown here is derived from an EMBL/GenBank/DDBJ whole genome shotgun (WGS) entry which is preliminary data.</text>
</comment>
<reference evidence="1" key="1">
    <citation type="submission" date="2023-07" db="EMBL/GenBank/DDBJ databases">
        <authorList>
            <person name="Peng Z."/>
        </authorList>
    </citation>
    <scope>NUCLEOTIDE SEQUENCE</scope>
    <source>
        <strain evidence="1">KP219</strain>
    </source>
</reference>
<accession>A0AAW8AIJ7</accession>
<organism evidence="1 2">
    <name type="scientific">Klebsiella pneumoniae</name>
    <dbReference type="NCBI Taxonomy" id="573"/>
    <lineage>
        <taxon>Bacteria</taxon>
        <taxon>Pseudomonadati</taxon>
        <taxon>Pseudomonadota</taxon>
        <taxon>Gammaproteobacteria</taxon>
        <taxon>Enterobacterales</taxon>
        <taxon>Enterobacteriaceae</taxon>
        <taxon>Klebsiella/Raoultella group</taxon>
        <taxon>Klebsiella</taxon>
        <taxon>Klebsiella pneumoniae complex</taxon>
    </lineage>
</organism>
<dbReference type="EMBL" id="JAUUIA010000335">
    <property type="protein sequence ID" value="MDP0971116.1"/>
    <property type="molecule type" value="Genomic_DNA"/>
</dbReference>
<feature type="non-terminal residue" evidence="1">
    <location>
        <position position="1"/>
    </location>
</feature>
<gene>
    <name evidence="1" type="ORF">Q6294_29685</name>
</gene>
<evidence type="ECO:0000313" key="2">
    <source>
        <dbReference type="Proteomes" id="UP001244490"/>
    </source>
</evidence>
<dbReference type="Proteomes" id="UP001244490">
    <property type="component" value="Unassembled WGS sequence"/>
</dbReference>
<proteinExistence type="predicted"/>
<name>A0AAW8AIJ7_KLEPN</name>
<sequence length="92" mass="10764">ELSIAINGVMHGKRSMEERFKHLLHVFRHYGLEGWPLATIWLFLAFPDRYVMIEPVGFARLLAEHAPDQSLPETPDWTSYQLSQRLAQRMKS</sequence>
<protein>
    <submittedName>
        <fullName evidence="1">Uncharacterized protein</fullName>
    </submittedName>
</protein>
<evidence type="ECO:0000313" key="1">
    <source>
        <dbReference type="EMBL" id="MDP0971116.1"/>
    </source>
</evidence>
<dbReference type="AlphaFoldDB" id="A0AAW8AIJ7"/>
<feature type="non-terminal residue" evidence="1">
    <location>
        <position position="92"/>
    </location>
</feature>